<dbReference type="PANTHER" id="PTHR43162:SF1">
    <property type="entry name" value="PRESTALK A DIFFERENTIATION PROTEIN A"/>
    <property type="match status" value="1"/>
</dbReference>
<dbReference type="OrthoDB" id="3207931at2"/>
<dbReference type="Gene3D" id="3.90.25.10">
    <property type="entry name" value="UDP-galactose 4-epimerase, domain 1"/>
    <property type="match status" value="1"/>
</dbReference>
<evidence type="ECO:0000313" key="3">
    <source>
        <dbReference type="Proteomes" id="UP000063699"/>
    </source>
</evidence>
<dbReference type="SUPFAM" id="SSF51735">
    <property type="entry name" value="NAD(P)-binding Rossmann-fold domains"/>
    <property type="match status" value="1"/>
</dbReference>
<reference evidence="2 3" key="1">
    <citation type="submission" date="2015-07" db="EMBL/GenBank/DDBJ databases">
        <title>Genome sequencing of Kibdelosporangium phytohabitans.</title>
        <authorList>
            <person name="Qin S."/>
            <person name="Xing K."/>
        </authorList>
    </citation>
    <scope>NUCLEOTIDE SEQUENCE [LARGE SCALE GENOMIC DNA]</scope>
    <source>
        <strain evidence="2 3">KLBMP1111</strain>
    </source>
</reference>
<feature type="domain" description="NmrA-like" evidence="1">
    <location>
        <begin position="2"/>
        <end position="96"/>
    </location>
</feature>
<dbReference type="RefSeq" id="WP_054293695.1">
    <property type="nucleotide sequence ID" value="NZ_CP012752.1"/>
</dbReference>
<dbReference type="Proteomes" id="UP000063699">
    <property type="component" value="Chromosome"/>
</dbReference>
<name>A0A0N7F4L9_9PSEU</name>
<keyword evidence="3" id="KW-1185">Reference proteome</keyword>
<dbReference type="InterPro" id="IPR051604">
    <property type="entry name" value="Ergot_Alk_Oxidoreductase"/>
</dbReference>
<dbReference type="Pfam" id="PF05368">
    <property type="entry name" value="NmrA"/>
    <property type="match status" value="1"/>
</dbReference>
<dbReference type="KEGG" id="kphy:AOZ06_37390"/>
<dbReference type="EMBL" id="CP012752">
    <property type="protein sequence ID" value="ALG11799.1"/>
    <property type="molecule type" value="Genomic_DNA"/>
</dbReference>
<evidence type="ECO:0000259" key="1">
    <source>
        <dbReference type="Pfam" id="PF05368"/>
    </source>
</evidence>
<sequence length="273" mass="28766">MTILVTGATGTVGRFLVTQLLAEGHRVRALTRDPAKADLPSGVEVVAGNLADTATLTEVFTGVTAAHLINFDGADGSPLTNGDEIAALAKKAGVARMTVLKGELGHSPLEESLAGAGVEWTALAPGEFMSNALELAPGIRTESVVREPFGDMPSALIHPADIAAVAAVALTAPGHAGKLYMLTGPQALTPVDKVRIIGSVLGRDIRYVELTREEAVQQWRRYGTADETIDFFLDLVDNPVEEARTVQPTVQQVTGKPPRTLAQWVRENAAAFG</sequence>
<dbReference type="InterPro" id="IPR008030">
    <property type="entry name" value="NmrA-like"/>
</dbReference>
<dbReference type="AlphaFoldDB" id="A0A0N7F4L9"/>
<gene>
    <name evidence="2" type="ORF">AOZ06_37390</name>
</gene>
<organism evidence="2 3">
    <name type="scientific">Kibdelosporangium phytohabitans</name>
    <dbReference type="NCBI Taxonomy" id="860235"/>
    <lineage>
        <taxon>Bacteria</taxon>
        <taxon>Bacillati</taxon>
        <taxon>Actinomycetota</taxon>
        <taxon>Actinomycetes</taxon>
        <taxon>Pseudonocardiales</taxon>
        <taxon>Pseudonocardiaceae</taxon>
        <taxon>Kibdelosporangium</taxon>
    </lineage>
</organism>
<protein>
    <submittedName>
        <fullName evidence="2">Hydroxylase</fullName>
    </submittedName>
</protein>
<dbReference type="Gene3D" id="3.40.50.720">
    <property type="entry name" value="NAD(P)-binding Rossmann-like Domain"/>
    <property type="match status" value="1"/>
</dbReference>
<proteinExistence type="predicted"/>
<dbReference type="STRING" id="860235.AOZ06_37390"/>
<dbReference type="InterPro" id="IPR036291">
    <property type="entry name" value="NAD(P)-bd_dom_sf"/>
</dbReference>
<evidence type="ECO:0000313" key="2">
    <source>
        <dbReference type="EMBL" id="ALG11799.1"/>
    </source>
</evidence>
<dbReference type="PANTHER" id="PTHR43162">
    <property type="match status" value="1"/>
</dbReference>
<accession>A0A0N7F4L9</accession>